<dbReference type="GeneID" id="3925100"/>
<organism evidence="3 4">
    <name type="scientific">Methanospirillum hungatei JF-1 (strain ATCC 27890 / DSM 864 / NBRC 100397 / JF-1)</name>
    <dbReference type="NCBI Taxonomy" id="323259"/>
    <lineage>
        <taxon>Archaea</taxon>
        <taxon>Methanobacteriati</taxon>
        <taxon>Methanobacteriota</taxon>
        <taxon>Stenosarchaea group</taxon>
        <taxon>Methanomicrobia</taxon>
        <taxon>Methanomicrobiales</taxon>
        <taxon>Methanospirillaceae</taxon>
        <taxon>Methanospirillum</taxon>
    </lineage>
</organism>
<dbReference type="Gene3D" id="3.40.50.300">
    <property type="entry name" value="P-loop containing nucleotide triphosphate hydrolases"/>
    <property type="match status" value="1"/>
</dbReference>
<dbReference type="PRINTS" id="PR00326">
    <property type="entry name" value="GTP1OBG"/>
</dbReference>
<dbReference type="Gene3D" id="1.20.120.1190">
    <property type="match status" value="1"/>
</dbReference>
<dbReference type="OrthoDB" id="147673at2157"/>
<dbReference type="InterPro" id="IPR027417">
    <property type="entry name" value="P-loop_NTPase"/>
</dbReference>
<dbReference type="EMBL" id="CP000254">
    <property type="protein sequence ID" value="ABD42625.1"/>
    <property type="molecule type" value="Genomic_DNA"/>
</dbReference>
<dbReference type="eggNOG" id="arCOG00352">
    <property type="taxonomic scope" value="Archaea"/>
</dbReference>
<dbReference type="InterPro" id="IPR031167">
    <property type="entry name" value="G_OBG"/>
</dbReference>
<dbReference type="KEGG" id="mhu:Mhun_2933"/>
<protein>
    <submittedName>
        <fullName evidence="3">GTP-binding protein, HSR1-related protein</fullName>
    </submittedName>
</protein>
<dbReference type="PROSITE" id="PS51710">
    <property type="entry name" value="G_OBG"/>
    <property type="match status" value="1"/>
</dbReference>
<dbReference type="CDD" id="cd01897">
    <property type="entry name" value="NOG"/>
    <property type="match status" value="1"/>
</dbReference>
<dbReference type="InterPro" id="IPR005225">
    <property type="entry name" value="Small_GTP-bd"/>
</dbReference>
<name>Q2FS76_METHJ</name>
<dbReference type="GO" id="GO:0005525">
    <property type="term" value="F:GTP binding"/>
    <property type="evidence" value="ECO:0007669"/>
    <property type="project" value="InterPro"/>
</dbReference>
<dbReference type="FunCoup" id="Q2FS76">
    <property type="interactions" value="51"/>
</dbReference>
<dbReference type="PANTHER" id="PTHR45759">
    <property type="entry name" value="NUCLEOLAR GTP-BINDING PROTEIN 1"/>
    <property type="match status" value="1"/>
</dbReference>
<dbReference type="Pfam" id="PF01926">
    <property type="entry name" value="MMR_HSR1"/>
    <property type="match status" value="1"/>
</dbReference>
<evidence type="ECO:0000313" key="4">
    <source>
        <dbReference type="Proteomes" id="UP000001941"/>
    </source>
</evidence>
<dbReference type="InParanoid" id="Q2FS76"/>
<dbReference type="HOGENOM" id="CLU_011784_0_0_2"/>
<evidence type="ECO:0000313" key="3">
    <source>
        <dbReference type="EMBL" id="ABD42625.1"/>
    </source>
</evidence>
<gene>
    <name evidence="3" type="ordered locus">Mhun_2933</name>
</gene>
<dbReference type="NCBIfam" id="TIGR00231">
    <property type="entry name" value="small_GTP"/>
    <property type="match status" value="1"/>
</dbReference>
<accession>Q2FS76</accession>
<evidence type="ECO:0000259" key="2">
    <source>
        <dbReference type="PROSITE" id="PS51710"/>
    </source>
</evidence>
<dbReference type="EnsemblBacteria" id="ABD42625">
    <property type="protein sequence ID" value="ABD42625"/>
    <property type="gene ID" value="Mhun_2933"/>
</dbReference>
<dbReference type="InterPro" id="IPR041623">
    <property type="entry name" value="NOG1_N"/>
</dbReference>
<dbReference type="Proteomes" id="UP000001941">
    <property type="component" value="Chromosome"/>
</dbReference>
<keyword evidence="4" id="KW-1185">Reference proteome</keyword>
<dbReference type="AlphaFoldDB" id="Q2FS76"/>
<dbReference type="RefSeq" id="WP_011449878.1">
    <property type="nucleotide sequence ID" value="NC_007796.1"/>
</dbReference>
<dbReference type="InterPro" id="IPR006073">
    <property type="entry name" value="GTP-bd"/>
</dbReference>
<dbReference type="SUPFAM" id="SSF52540">
    <property type="entry name" value="P-loop containing nucleoside triphosphate hydrolases"/>
    <property type="match status" value="1"/>
</dbReference>
<sequence length="324" mass="36322">MSFEKIPTVPTADEVLDRALRRAAKKMREKPNKKRASVEFVEAAYLSVHDKLVSVIQSFPTLSEEPQFYQDIVEILWTTDRLKKSLGAVGWAARWSKDHRGGLAKDVRYSSEENSIAARKKAIARLSSVVHQIEDDLLFLNDVRNVLRKLPTVEDVFTIVVAGFPNVGKSSFIRRVSSAEPEVASYPFTTKGIIVGHYYHRHEKVQLIDTPGVLDRPGIERNAIERQALSAIVNIADALLFILDPSAHCGYPLEEQLRLLEEVKGLVQVPIVVVANKADLTSIPEYPSMSTGSGEGVQEILDALLVHKDEWKPKRSKEPEEHQV</sequence>
<feature type="domain" description="OBG-type G" evidence="2">
    <location>
        <begin position="157"/>
        <end position="324"/>
    </location>
</feature>
<proteinExistence type="predicted"/>
<evidence type="ECO:0000256" key="1">
    <source>
        <dbReference type="ARBA" id="ARBA00022741"/>
    </source>
</evidence>
<keyword evidence="1" id="KW-0547">Nucleotide-binding</keyword>
<dbReference type="Pfam" id="PF17835">
    <property type="entry name" value="NOG1_N"/>
    <property type="match status" value="1"/>
</dbReference>
<reference evidence="4" key="1">
    <citation type="journal article" date="2016" name="Stand. Genomic Sci.">
        <title>Complete genome sequence of Methanospirillum hungatei type strain JF1.</title>
        <authorList>
            <person name="Gunsalus R.P."/>
            <person name="Cook L.E."/>
            <person name="Crable B."/>
            <person name="Rohlin L."/>
            <person name="McDonald E."/>
            <person name="Mouttaki H."/>
            <person name="Sieber J.R."/>
            <person name="Poweleit N."/>
            <person name="Zhou H."/>
            <person name="Lapidus A.L."/>
            <person name="Daligault H.E."/>
            <person name="Land M."/>
            <person name="Gilna P."/>
            <person name="Ivanova N."/>
            <person name="Kyrpides N."/>
            <person name="Culley D.E."/>
            <person name="McInerney M.J."/>
        </authorList>
    </citation>
    <scope>NUCLEOTIDE SEQUENCE [LARGE SCALE GENOMIC DNA]</scope>
    <source>
        <strain evidence="4">ATCC 27890 / DSM 864 / NBRC 100397 / JF-1</strain>
    </source>
</reference>
<dbReference type="STRING" id="323259.Mhun_2933"/>